<organism evidence="2 3">
    <name type="scientific">Fumia xinanensis</name>
    <dbReference type="NCBI Taxonomy" id="2763659"/>
    <lineage>
        <taxon>Bacteria</taxon>
        <taxon>Bacillati</taxon>
        <taxon>Bacillota</taxon>
        <taxon>Clostridia</taxon>
        <taxon>Eubacteriales</taxon>
        <taxon>Oscillospiraceae</taxon>
        <taxon>Fumia</taxon>
    </lineage>
</organism>
<dbReference type="AlphaFoldDB" id="A0A926I723"/>
<dbReference type="InterPro" id="IPR037523">
    <property type="entry name" value="VOC_core"/>
</dbReference>
<evidence type="ECO:0000313" key="3">
    <source>
        <dbReference type="Proteomes" id="UP000610760"/>
    </source>
</evidence>
<dbReference type="EMBL" id="JACRSV010000001">
    <property type="protein sequence ID" value="MBC8559471.1"/>
    <property type="molecule type" value="Genomic_DNA"/>
</dbReference>
<proteinExistence type="predicted"/>
<dbReference type="Gene3D" id="3.10.180.10">
    <property type="entry name" value="2,3-Dihydroxybiphenyl 1,2-Dioxygenase, domain 1"/>
    <property type="match status" value="1"/>
</dbReference>
<accession>A0A926I723</accession>
<name>A0A926I723_9FIRM</name>
<gene>
    <name evidence="2" type="ORF">H8710_05225</name>
</gene>
<dbReference type="Pfam" id="PF00903">
    <property type="entry name" value="Glyoxalase"/>
    <property type="match status" value="1"/>
</dbReference>
<protein>
    <submittedName>
        <fullName evidence="2">VOC family protein</fullName>
    </submittedName>
</protein>
<dbReference type="InterPro" id="IPR052164">
    <property type="entry name" value="Anthracycline_SecMetBiosynth"/>
</dbReference>
<sequence>MEFAGICLATKDVRKLSAFYQAVLQTVSDCDGEIHQEIRTQGAALAILRDENAGICGNQKLRMAFTVDDVDAEFARLQSLGVSVDEPPETQPWGARNLSFLDPDGNRLTFRSFQKK</sequence>
<dbReference type="InterPro" id="IPR004360">
    <property type="entry name" value="Glyas_Fos-R_dOase_dom"/>
</dbReference>
<reference evidence="2" key="1">
    <citation type="submission" date="2020-08" db="EMBL/GenBank/DDBJ databases">
        <title>Genome public.</title>
        <authorList>
            <person name="Liu C."/>
            <person name="Sun Q."/>
        </authorList>
    </citation>
    <scope>NUCLEOTIDE SEQUENCE</scope>
    <source>
        <strain evidence="2">NSJ-33</strain>
    </source>
</reference>
<dbReference type="SUPFAM" id="SSF54593">
    <property type="entry name" value="Glyoxalase/Bleomycin resistance protein/Dihydroxybiphenyl dioxygenase"/>
    <property type="match status" value="1"/>
</dbReference>
<dbReference type="PANTHER" id="PTHR33993">
    <property type="entry name" value="GLYOXALASE-RELATED"/>
    <property type="match status" value="1"/>
</dbReference>
<dbReference type="PANTHER" id="PTHR33993:SF14">
    <property type="entry name" value="GB|AAF24581.1"/>
    <property type="match status" value="1"/>
</dbReference>
<dbReference type="CDD" id="cd06587">
    <property type="entry name" value="VOC"/>
    <property type="match status" value="1"/>
</dbReference>
<dbReference type="RefSeq" id="WP_249294364.1">
    <property type="nucleotide sequence ID" value="NZ_JACRSV010000001.1"/>
</dbReference>
<evidence type="ECO:0000313" key="2">
    <source>
        <dbReference type="EMBL" id="MBC8559471.1"/>
    </source>
</evidence>
<evidence type="ECO:0000259" key="1">
    <source>
        <dbReference type="PROSITE" id="PS51819"/>
    </source>
</evidence>
<dbReference type="InterPro" id="IPR029068">
    <property type="entry name" value="Glyas_Bleomycin-R_OHBP_Dase"/>
</dbReference>
<comment type="caution">
    <text evidence="2">The sequence shown here is derived from an EMBL/GenBank/DDBJ whole genome shotgun (WGS) entry which is preliminary data.</text>
</comment>
<dbReference type="PROSITE" id="PS51819">
    <property type="entry name" value="VOC"/>
    <property type="match status" value="1"/>
</dbReference>
<dbReference type="Proteomes" id="UP000610760">
    <property type="component" value="Unassembled WGS sequence"/>
</dbReference>
<keyword evidence="3" id="KW-1185">Reference proteome</keyword>
<feature type="domain" description="VOC" evidence="1">
    <location>
        <begin position="2"/>
        <end position="113"/>
    </location>
</feature>